<evidence type="ECO:0000313" key="2">
    <source>
        <dbReference type="EMBL" id="GAG53739.1"/>
    </source>
</evidence>
<accession>X0YD02</accession>
<comment type="caution">
    <text evidence="2">The sequence shown here is derived from an EMBL/GenBank/DDBJ whole genome shotgun (WGS) entry which is preliminary data.</text>
</comment>
<evidence type="ECO:0000259" key="1">
    <source>
        <dbReference type="Pfam" id="PF11741"/>
    </source>
</evidence>
<organism evidence="2">
    <name type="scientific">marine sediment metagenome</name>
    <dbReference type="NCBI Taxonomy" id="412755"/>
    <lineage>
        <taxon>unclassified sequences</taxon>
        <taxon>metagenomes</taxon>
        <taxon>ecological metagenomes</taxon>
    </lineage>
</organism>
<name>X0YD02_9ZZZZ</name>
<dbReference type="Pfam" id="PF11741">
    <property type="entry name" value="AMIN"/>
    <property type="match status" value="1"/>
</dbReference>
<dbReference type="InterPro" id="IPR021731">
    <property type="entry name" value="AMIN_dom"/>
</dbReference>
<dbReference type="AlphaFoldDB" id="X0YD02"/>
<gene>
    <name evidence="2" type="ORF">S01H4_18813</name>
</gene>
<reference evidence="2" key="1">
    <citation type="journal article" date="2014" name="Front. Microbiol.">
        <title>High frequency of phylogenetically diverse reductive dehalogenase-homologous genes in deep subseafloor sedimentary metagenomes.</title>
        <authorList>
            <person name="Kawai M."/>
            <person name="Futagami T."/>
            <person name="Toyoda A."/>
            <person name="Takaki Y."/>
            <person name="Nishi S."/>
            <person name="Hori S."/>
            <person name="Arai W."/>
            <person name="Tsubouchi T."/>
            <person name="Morono Y."/>
            <person name="Uchiyama I."/>
            <person name="Ito T."/>
            <person name="Fujiyama A."/>
            <person name="Inagaki F."/>
            <person name="Takami H."/>
        </authorList>
    </citation>
    <scope>NUCLEOTIDE SEQUENCE</scope>
    <source>
        <strain evidence="2">Expedition CK06-06</strain>
    </source>
</reference>
<proteinExistence type="predicted"/>
<dbReference type="Gene3D" id="2.60.40.3500">
    <property type="match status" value="1"/>
</dbReference>
<protein>
    <recommendedName>
        <fullName evidence="1">AMIN domain-containing protein</fullName>
    </recommendedName>
</protein>
<dbReference type="EMBL" id="BART01008353">
    <property type="protein sequence ID" value="GAG53739.1"/>
    <property type="molecule type" value="Genomic_DNA"/>
</dbReference>
<feature type="domain" description="AMIN" evidence="1">
    <location>
        <begin position="20"/>
        <end position="113"/>
    </location>
</feature>
<sequence>MPALFAAKDVNKETGLLNKISLTKEENTLEVDIIFGPYTSHRHFELSEPNRIVLDLINIEDILSDRHLEVNDFGIQTIRAGMFKTNAARVVFDLKDKLSPYKITKTKKGLKITFRKKKLKKRS</sequence>